<gene>
    <name evidence="2" type="ORF">LTR36_008156</name>
</gene>
<sequence>MLASSRCTDCSTHAFLPNVPSPLSPRSANIYGRRPLHMSSDAVMREERKSAPTSRFAPPPPQRAVVKKAPVVRQDELKERRRGMFMRKVREGREEKRWESRGEDMMRLDFMQRQRQWEAEQAREAPPLPAETIDEEEDDIDDTNDLPSWDNAMQVSAPPSQQQQSMPDDELDEVLQRENEELEALLSYMPGEQQENVANNDKRSDHMWSDDDDYDALFSEFVQQSDGATQQSHLEAVQAHDAHYEEAMDLS</sequence>
<feature type="region of interest" description="Disordered" evidence="1">
    <location>
        <begin position="187"/>
        <end position="211"/>
    </location>
</feature>
<evidence type="ECO:0000313" key="2">
    <source>
        <dbReference type="EMBL" id="KAK4541240.1"/>
    </source>
</evidence>
<dbReference type="EMBL" id="JAVFHQ010000055">
    <property type="protein sequence ID" value="KAK4541240.1"/>
    <property type="molecule type" value="Genomic_DNA"/>
</dbReference>
<keyword evidence="3" id="KW-1185">Reference proteome</keyword>
<organism evidence="2 3">
    <name type="scientific">Oleoguttula mirabilis</name>
    <dbReference type="NCBI Taxonomy" id="1507867"/>
    <lineage>
        <taxon>Eukaryota</taxon>
        <taxon>Fungi</taxon>
        <taxon>Dikarya</taxon>
        <taxon>Ascomycota</taxon>
        <taxon>Pezizomycotina</taxon>
        <taxon>Dothideomycetes</taxon>
        <taxon>Dothideomycetidae</taxon>
        <taxon>Mycosphaerellales</taxon>
        <taxon>Teratosphaeriaceae</taxon>
        <taxon>Oleoguttula</taxon>
    </lineage>
</organism>
<accession>A0AAV9J8W3</accession>
<evidence type="ECO:0000313" key="3">
    <source>
        <dbReference type="Proteomes" id="UP001324427"/>
    </source>
</evidence>
<evidence type="ECO:0000256" key="1">
    <source>
        <dbReference type="SAM" id="MobiDB-lite"/>
    </source>
</evidence>
<feature type="compositionally biased region" description="Basic and acidic residues" evidence="1">
    <location>
        <begin position="200"/>
        <end position="209"/>
    </location>
</feature>
<reference evidence="2 3" key="1">
    <citation type="submission" date="2021-11" db="EMBL/GenBank/DDBJ databases">
        <title>Black yeast isolated from Biological Soil Crust.</title>
        <authorList>
            <person name="Kurbessoian T."/>
        </authorList>
    </citation>
    <scope>NUCLEOTIDE SEQUENCE [LARGE SCALE GENOMIC DNA]</scope>
    <source>
        <strain evidence="2 3">CCFEE 5522</strain>
    </source>
</reference>
<comment type="caution">
    <text evidence="2">The sequence shown here is derived from an EMBL/GenBank/DDBJ whole genome shotgun (WGS) entry which is preliminary data.</text>
</comment>
<feature type="region of interest" description="Disordered" evidence="1">
    <location>
        <begin position="1"/>
        <end position="72"/>
    </location>
</feature>
<dbReference type="AlphaFoldDB" id="A0AAV9J8W3"/>
<feature type="compositionally biased region" description="Low complexity" evidence="1">
    <location>
        <begin position="152"/>
        <end position="166"/>
    </location>
</feature>
<protein>
    <submittedName>
        <fullName evidence="2">Uncharacterized protein</fullName>
    </submittedName>
</protein>
<feature type="compositionally biased region" description="Acidic residues" evidence="1">
    <location>
        <begin position="132"/>
        <end position="144"/>
    </location>
</feature>
<feature type="compositionally biased region" description="Polar residues" evidence="1">
    <location>
        <begin position="1"/>
        <end position="11"/>
    </location>
</feature>
<proteinExistence type="predicted"/>
<dbReference type="Proteomes" id="UP001324427">
    <property type="component" value="Unassembled WGS sequence"/>
</dbReference>
<feature type="region of interest" description="Disordered" evidence="1">
    <location>
        <begin position="115"/>
        <end position="171"/>
    </location>
</feature>
<name>A0AAV9J8W3_9PEZI</name>